<dbReference type="AlphaFoldDB" id="A0AA96WH63"/>
<name>A0AA96WH63_9CYAN</name>
<protein>
    <submittedName>
        <fullName evidence="1">Uncharacterized protein</fullName>
    </submittedName>
</protein>
<proteinExistence type="predicted"/>
<evidence type="ECO:0000313" key="1">
    <source>
        <dbReference type="EMBL" id="WNZ24530.1"/>
    </source>
</evidence>
<gene>
    <name evidence="1" type="ORF">HJG54_17840</name>
</gene>
<dbReference type="RefSeq" id="WP_316430373.1">
    <property type="nucleotide sequence ID" value="NZ_CP053586.1"/>
</dbReference>
<reference evidence="1" key="1">
    <citation type="submission" date="2020-05" db="EMBL/GenBank/DDBJ databases">
        <authorList>
            <person name="Zhu T."/>
            <person name="Keshari N."/>
            <person name="Lu X."/>
        </authorList>
    </citation>
    <scope>NUCLEOTIDE SEQUENCE</scope>
    <source>
        <strain evidence="1">NK1-12</strain>
    </source>
</reference>
<organism evidence="1">
    <name type="scientific">Leptolyngbya sp. NK1-12</name>
    <dbReference type="NCBI Taxonomy" id="2547451"/>
    <lineage>
        <taxon>Bacteria</taxon>
        <taxon>Bacillati</taxon>
        <taxon>Cyanobacteriota</taxon>
        <taxon>Cyanophyceae</taxon>
        <taxon>Leptolyngbyales</taxon>
        <taxon>Leptolyngbyaceae</taxon>
        <taxon>Leptolyngbya group</taxon>
        <taxon>Leptolyngbya</taxon>
    </lineage>
</organism>
<accession>A0AA96WH63</accession>
<sequence>MADFADRFRRVSEVAERLAQHEEIATALSQYPEAIKSVLEFGSEAVELLARRSGAGDNITPWLQRIDQSPQGREILEIYSRVDNALGSTNSGTVLEGQVALIAQENGFDVINFQKKFGPNGSLGEVDVETPTAILEMTVGSSGKLSQIRGLLTDSIRNSLSKPVILYAPNYGNTAGQDIINAGAYVVRTEQELIQLLTQLGQP</sequence>
<dbReference type="EMBL" id="CP053586">
    <property type="protein sequence ID" value="WNZ24530.1"/>
    <property type="molecule type" value="Genomic_DNA"/>
</dbReference>